<evidence type="ECO:0000313" key="1">
    <source>
        <dbReference type="EMBL" id="MCI14424.1"/>
    </source>
</evidence>
<reference evidence="1 2" key="1">
    <citation type="journal article" date="2018" name="Front. Plant Sci.">
        <title>Red Clover (Trifolium pratense) and Zigzag Clover (T. medium) - A Picture of Genomic Similarities and Differences.</title>
        <authorList>
            <person name="Dluhosova J."/>
            <person name="Istvanek J."/>
            <person name="Nedelnik J."/>
            <person name="Repkova J."/>
        </authorList>
    </citation>
    <scope>NUCLEOTIDE SEQUENCE [LARGE SCALE GENOMIC DNA]</scope>
    <source>
        <strain evidence="2">cv. 10/8</strain>
        <tissue evidence="1">Leaf</tissue>
    </source>
</reference>
<feature type="non-terminal residue" evidence="1">
    <location>
        <position position="70"/>
    </location>
</feature>
<sequence length="70" mass="8327">MLLLLLPDPAMFYLTHFDENLEQWPHLNELVHCYTTDWVKDENKYGHYESIGTPSFHNQIYEGPDTDIET</sequence>
<proteinExistence type="predicted"/>
<comment type="caution">
    <text evidence="1">The sequence shown here is derived from an EMBL/GenBank/DDBJ whole genome shotgun (WGS) entry which is preliminary data.</text>
</comment>
<organism evidence="1 2">
    <name type="scientific">Trifolium medium</name>
    <dbReference type="NCBI Taxonomy" id="97028"/>
    <lineage>
        <taxon>Eukaryota</taxon>
        <taxon>Viridiplantae</taxon>
        <taxon>Streptophyta</taxon>
        <taxon>Embryophyta</taxon>
        <taxon>Tracheophyta</taxon>
        <taxon>Spermatophyta</taxon>
        <taxon>Magnoliopsida</taxon>
        <taxon>eudicotyledons</taxon>
        <taxon>Gunneridae</taxon>
        <taxon>Pentapetalae</taxon>
        <taxon>rosids</taxon>
        <taxon>fabids</taxon>
        <taxon>Fabales</taxon>
        <taxon>Fabaceae</taxon>
        <taxon>Papilionoideae</taxon>
        <taxon>50 kb inversion clade</taxon>
        <taxon>NPAAA clade</taxon>
        <taxon>Hologalegina</taxon>
        <taxon>IRL clade</taxon>
        <taxon>Trifolieae</taxon>
        <taxon>Trifolium</taxon>
    </lineage>
</organism>
<dbReference type="EMBL" id="LXQA010092392">
    <property type="protein sequence ID" value="MCI14424.1"/>
    <property type="molecule type" value="Genomic_DNA"/>
</dbReference>
<dbReference type="Proteomes" id="UP000265520">
    <property type="component" value="Unassembled WGS sequence"/>
</dbReference>
<evidence type="ECO:0000313" key="2">
    <source>
        <dbReference type="Proteomes" id="UP000265520"/>
    </source>
</evidence>
<dbReference type="AlphaFoldDB" id="A0A392PRG7"/>
<accession>A0A392PRG7</accession>
<protein>
    <submittedName>
        <fullName evidence="1">Dedicator of cytokinesis protein 7-like</fullName>
    </submittedName>
</protein>
<name>A0A392PRG7_9FABA</name>
<keyword evidence="2" id="KW-1185">Reference proteome</keyword>